<gene>
    <name evidence="5" type="ORF">SHALO_1332</name>
</gene>
<evidence type="ECO:0000256" key="2">
    <source>
        <dbReference type="PROSITE-ProRule" id="PRU00284"/>
    </source>
</evidence>
<dbReference type="SMART" id="SM00283">
    <property type="entry name" value="MA"/>
    <property type="match status" value="1"/>
</dbReference>
<keyword evidence="6" id="KW-1185">Reference proteome</keyword>
<dbReference type="PATRIC" id="fig|1193502.14.peg.1352"/>
<proteinExistence type="predicted"/>
<reference evidence="6" key="1">
    <citation type="submission" date="2016-08" db="EMBL/GenBank/DDBJ databases">
        <title>Complete genome sequence of the organohalide-respiring Epsilonproteobacterium Sulfurospirillum halorespirans.</title>
        <authorList>
            <person name="Goris T."/>
            <person name="Zimmermann J."/>
            <person name="Schenz B."/>
            <person name="Lemos M."/>
            <person name="Hackermueller J."/>
            <person name="Diekert G."/>
        </authorList>
    </citation>
    <scope>NUCLEOTIDE SEQUENCE [LARGE SCALE GENOMIC DNA]</scope>
    <source>
        <strain>DSM 13726</strain>
        <strain evidence="6">PCE-M2</strain>
    </source>
</reference>
<dbReference type="InterPro" id="IPR004089">
    <property type="entry name" value="MCPsignal_dom"/>
</dbReference>
<dbReference type="EMBL" id="CP017111">
    <property type="protein sequence ID" value="AOO65110.1"/>
    <property type="molecule type" value="Genomic_DNA"/>
</dbReference>
<dbReference type="SUPFAM" id="SSF58104">
    <property type="entry name" value="Methyl-accepting chemotaxis protein (MCP) signaling domain"/>
    <property type="match status" value="1"/>
</dbReference>
<sequence>MFGRDKALLHEENVGLRAENERLKHEATTLQVQLEKLLQSEENTRRTLSENRLKTELINSMLSGCGNSVKEIQHDIEQNLEASKEIVQISVSTVESITNLNAISNNLLSSLSNISHSAVESRHMAENLHHSVDEIASVINLIKDISDQTNLLALNAAIEAARAGEHGRGFAVVADEVRKLAERTQKATAEVEMNINVLKQNANLMFKQNEEVESVAVESNQHIENFKVEFDALQHSATTIQDDSQNISFEVFTALAKLDHVLFKVAGYGSVFDKEHKELSDHTNCRLGKWYAGVGKENFSATSAFKALDEPHKIVHGEINQAIKCVKEGTCLNDISVVINHFVKAEEASKTLFGLLNQMLNEKQKNA</sequence>
<keyword evidence="1 2" id="KW-0807">Transducer</keyword>
<dbReference type="InterPro" id="IPR025991">
    <property type="entry name" value="Chemoreceptor_zinc-bind_dom"/>
</dbReference>
<dbReference type="PANTHER" id="PTHR32089">
    <property type="entry name" value="METHYL-ACCEPTING CHEMOTAXIS PROTEIN MCPB"/>
    <property type="match status" value="1"/>
</dbReference>
<evidence type="ECO:0000256" key="3">
    <source>
        <dbReference type="SAM" id="Coils"/>
    </source>
</evidence>
<dbReference type="Pfam" id="PF13682">
    <property type="entry name" value="CZB"/>
    <property type="match status" value="1"/>
</dbReference>
<evidence type="ECO:0000313" key="5">
    <source>
        <dbReference type="EMBL" id="AOO65110.1"/>
    </source>
</evidence>
<dbReference type="STRING" id="1193502.SHALO_1332"/>
<dbReference type="AlphaFoldDB" id="A0A1D7TJK8"/>
<evidence type="ECO:0000259" key="4">
    <source>
        <dbReference type="PROSITE" id="PS50111"/>
    </source>
</evidence>
<evidence type="ECO:0000256" key="1">
    <source>
        <dbReference type="ARBA" id="ARBA00023224"/>
    </source>
</evidence>
<feature type="coiled-coil region" evidence="3">
    <location>
        <begin position="6"/>
        <end position="51"/>
    </location>
</feature>
<dbReference type="Gene3D" id="1.20.120.30">
    <property type="entry name" value="Aspartate receptor, ligand-binding domain"/>
    <property type="match status" value="1"/>
</dbReference>
<accession>A0A1D7TJK8</accession>
<protein>
    <submittedName>
        <fullName evidence="5">Methyl-accepting chemotaxis protein</fullName>
    </submittedName>
</protein>
<name>A0A1D7TJK8_9BACT</name>
<dbReference type="Gene3D" id="1.10.287.950">
    <property type="entry name" value="Methyl-accepting chemotaxis protein"/>
    <property type="match status" value="1"/>
</dbReference>
<feature type="domain" description="Methyl-accepting transducer" evidence="4">
    <location>
        <begin position="33"/>
        <end position="248"/>
    </location>
</feature>
<dbReference type="GO" id="GO:0007165">
    <property type="term" value="P:signal transduction"/>
    <property type="evidence" value="ECO:0007669"/>
    <property type="project" value="UniProtKB-KW"/>
</dbReference>
<organism evidence="5 6">
    <name type="scientific">Sulfurospirillum halorespirans DSM 13726</name>
    <dbReference type="NCBI Taxonomy" id="1193502"/>
    <lineage>
        <taxon>Bacteria</taxon>
        <taxon>Pseudomonadati</taxon>
        <taxon>Campylobacterota</taxon>
        <taxon>Epsilonproteobacteria</taxon>
        <taxon>Campylobacterales</taxon>
        <taxon>Sulfurospirillaceae</taxon>
        <taxon>Sulfurospirillum</taxon>
    </lineage>
</organism>
<dbReference type="Pfam" id="PF00015">
    <property type="entry name" value="MCPsignal"/>
    <property type="match status" value="1"/>
</dbReference>
<dbReference type="GO" id="GO:0016020">
    <property type="term" value="C:membrane"/>
    <property type="evidence" value="ECO:0007669"/>
    <property type="project" value="InterPro"/>
</dbReference>
<keyword evidence="3" id="KW-0175">Coiled coil</keyword>
<dbReference type="KEGG" id="shal:SHALO_1332"/>
<dbReference type="PANTHER" id="PTHR32089:SF114">
    <property type="entry name" value="METHYL-ACCEPTING CHEMOTAXIS PROTEIN MCPB"/>
    <property type="match status" value="1"/>
</dbReference>
<dbReference type="Proteomes" id="UP000094609">
    <property type="component" value="Chromosome"/>
</dbReference>
<dbReference type="PROSITE" id="PS50111">
    <property type="entry name" value="CHEMOTAXIS_TRANSDUC_2"/>
    <property type="match status" value="1"/>
</dbReference>
<evidence type="ECO:0000313" key="6">
    <source>
        <dbReference type="Proteomes" id="UP000094609"/>
    </source>
</evidence>